<dbReference type="Proteomes" id="UP000237000">
    <property type="component" value="Unassembled WGS sequence"/>
</dbReference>
<feature type="non-terminal residue" evidence="2">
    <location>
        <position position="1"/>
    </location>
</feature>
<proteinExistence type="predicted"/>
<keyword evidence="1" id="KW-1133">Transmembrane helix</keyword>
<evidence type="ECO:0000256" key="1">
    <source>
        <dbReference type="SAM" id="Phobius"/>
    </source>
</evidence>
<protein>
    <submittedName>
        <fullName evidence="2">Uncharacterized protein</fullName>
    </submittedName>
</protein>
<dbReference type="OrthoDB" id="10287787at2759"/>
<comment type="caution">
    <text evidence="2">The sequence shown here is derived from an EMBL/GenBank/DDBJ whole genome shotgun (WGS) entry which is preliminary data.</text>
</comment>
<keyword evidence="3" id="KW-1185">Reference proteome</keyword>
<dbReference type="InParanoid" id="A0A2P5EDP3"/>
<keyword evidence="1" id="KW-0812">Transmembrane</keyword>
<dbReference type="AlphaFoldDB" id="A0A2P5EDP3"/>
<dbReference type="EMBL" id="JXTC01000174">
    <property type="protein sequence ID" value="PON83659.1"/>
    <property type="molecule type" value="Genomic_DNA"/>
</dbReference>
<keyword evidence="1" id="KW-0472">Membrane</keyword>
<feature type="transmembrane region" description="Helical" evidence="1">
    <location>
        <begin position="142"/>
        <end position="160"/>
    </location>
</feature>
<name>A0A2P5EDP3_TREOI</name>
<organism evidence="2 3">
    <name type="scientific">Trema orientale</name>
    <name type="common">Charcoal tree</name>
    <name type="synonym">Celtis orientalis</name>
    <dbReference type="NCBI Taxonomy" id="63057"/>
    <lineage>
        <taxon>Eukaryota</taxon>
        <taxon>Viridiplantae</taxon>
        <taxon>Streptophyta</taxon>
        <taxon>Embryophyta</taxon>
        <taxon>Tracheophyta</taxon>
        <taxon>Spermatophyta</taxon>
        <taxon>Magnoliopsida</taxon>
        <taxon>eudicotyledons</taxon>
        <taxon>Gunneridae</taxon>
        <taxon>Pentapetalae</taxon>
        <taxon>rosids</taxon>
        <taxon>fabids</taxon>
        <taxon>Rosales</taxon>
        <taxon>Cannabaceae</taxon>
        <taxon>Trema</taxon>
    </lineage>
</organism>
<accession>A0A2P5EDP3</accession>
<sequence length="161" mass="18313">CLCTVQTTLGTKGFLSGLFRQLKAVYGATNPSSPVRLFSFRQSSRLLQSVQLFPLPSHSSMASAWTNMSIAMIHRDIERDWEIQCGVMGVIFLLLEILAHSQKIYTNAKILERMRRSKFISIYLLLWSILEQMSNGACGARLTSRIALLVCFMVLVLLYFW</sequence>
<evidence type="ECO:0000313" key="3">
    <source>
        <dbReference type="Proteomes" id="UP000237000"/>
    </source>
</evidence>
<gene>
    <name evidence="2" type="ORF">TorRG33x02_204650</name>
</gene>
<evidence type="ECO:0000313" key="2">
    <source>
        <dbReference type="EMBL" id="PON83659.1"/>
    </source>
</evidence>
<reference evidence="3" key="1">
    <citation type="submission" date="2016-06" db="EMBL/GenBank/DDBJ databases">
        <title>Parallel loss of symbiosis genes in relatives of nitrogen-fixing non-legume Parasponia.</title>
        <authorList>
            <person name="Van Velzen R."/>
            <person name="Holmer R."/>
            <person name="Bu F."/>
            <person name="Rutten L."/>
            <person name="Van Zeijl A."/>
            <person name="Liu W."/>
            <person name="Santuari L."/>
            <person name="Cao Q."/>
            <person name="Sharma T."/>
            <person name="Shen D."/>
            <person name="Roswanjaya Y."/>
            <person name="Wardhani T."/>
            <person name="Kalhor M.S."/>
            <person name="Jansen J."/>
            <person name="Van den Hoogen J."/>
            <person name="Gungor B."/>
            <person name="Hartog M."/>
            <person name="Hontelez J."/>
            <person name="Verver J."/>
            <person name="Yang W.-C."/>
            <person name="Schijlen E."/>
            <person name="Repin R."/>
            <person name="Schilthuizen M."/>
            <person name="Schranz E."/>
            <person name="Heidstra R."/>
            <person name="Miyata K."/>
            <person name="Fedorova E."/>
            <person name="Kohlen W."/>
            <person name="Bisseling T."/>
            <person name="Smit S."/>
            <person name="Geurts R."/>
        </authorList>
    </citation>
    <scope>NUCLEOTIDE SEQUENCE [LARGE SCALE GENOMIC DNA]</scope>
    <source>
        <strain evidence="3">cv. RG33-2</strain>
    </source>
</reference>